<dbReference type="Pfam" id="PF09949">
    <property type="entry name" value="APP1_cat"/>
    <property type="match status" value="1"/>
</dbReference>
<dbReference type="RefSeq" id="WP_060824702.1">
    <property type="nucleotide sequence ID" value="NZ_AP014938.1"/>
</dbReference>
<dbReference type="InterPro" id="IPR052935">
    <property type="entry name" value="Mg2+_PAP"/>
</dbReference>
<protein>
    <submittedName>
        <fullName evidence="1">Uncharacterized protein</fullName>
    </submittedName>
</protein>
<sequence>MENLGTHELRNLVNDAADEAVNIGYRVADRLHRWREKRAIAAGREPILVPTEGYGRAASEGNPGWVRIIARALYKTVNLERLLQVVEGTQDTANPMRGWRSFTATAMSDAPVTIVIDGTKYEAYTDRGGVLDVKLSIDLDPGMHEVIMYVPGSRAVATSVYIVPESQKLGVIMDVDDTVMVTMLPRPLVAAWNSFILDEHARIPTPGMAVMTDRIRRSHPDAPFMYLSTGAWNITPTLRRFLSRNGYPRGTFLLTDWGPTPDRWFRSGTNHKVESLRRLAEEFPQMKWILVGDDGQRDPYIYNGFAVRYPDNVAAIVIRNLTVGETMLASGRVWSDYRAEQMMRSPLWIEATDGVTLSKKLRELGLIDF</sequence>
<dbReference type="PANTHER" id="PTHR28208:SF3">
    <property type="entry name" value="PHOSPHATIDATE PHOSPHATASE APP1"/>
    <property type="match status" value="1"/>
</dbReference>
<dbReference type="Proteomes" id="UP000066203">
    <property type="component" value="Chromosome"/>
</dbReference>
<evidence type="ECO:0000313" key="2">
    <source>
        <dbReference type="Proteomes" id="UP000066203"/>
    </source>
</evidence>
<reference evidence="2" key="1">
    <citation type="submission" date="2015-08" db="EMBL/GenBank/DDBJ databases">
        <title>Complete genome sequence of Rothia mucilaginosa strain NUM-Rm6536.</title>
        <authorList>
            <person name="Nambu T."/>
        </authorList>
    </citation>
    <scope>NUCLEOTIDE SEQUENCE [LARGE SCALE GENOMIC DNA]</scope>
    <source>
        <strain evidence="2">NUM-Rm6536</strain>
    </source>
</reference>
<organism evidence="1">
    <name type="scientific">Rothia mucilaginosa</name>
    <dbReference type="NCBI Taxonomy" id="43675"/>
    <lineage>
        <taxon>Bacteria</taxon>
        <taxon>Bacillati</taxon>
        <taxon>Actinomycetota</taxon>
        <taxon>Actinomycetes</taxon>
        <taxon>Micrococcales</taxon>
        <taxon>Micrococcaceae</taxon>
        <taxon>Rothia</taxon>
    </lineage>
</organism>
<dbReference type="InterPro" id="IPR019236">
    <property type="entry name" value="APP1_cat"/>
</dbReference>
<dbReference type="EMBL" id="AP014938">
    <property type="protein sequence ID" value="BAS20795.1"/>
    <property type="molecule type" value="Genomic_DNA"/>
</dbReference>
<dbReference type="GO" id="GO:0008195">
    <property type="term" value="F:phosphatidate phosphatase activity"/>
    <property type="evidence" value="ECO:0007669"/>
    <property type="project" value="InterPro"/>
</dbReference>
<proteinExistence type="predicted"/>
<evidence type="ECO:0000313" key="1">
    <source>
        <dbReference type="EMBL" id="BAS20795.1"/>
    </source>
</evidence>
<dbReference type="PATRIC" id="fig|43675.28.peg.1584"/>
<gene>
    <name evidence="1" type="ORF">RM6536_1548</name>
</gene>
<accession>A0A0K2S185</accession>
<dbReference type="PANTHER" id="PTHR28208">
    <property type="entry name" value="PHOSPHATIDATE PHOSPHATASE APP1"/>
    <property type="match status" value="1"/>
</dbReference>
<name>A0A0K2S185_9MICC</name>
<dbReference type="AlphaFoldDB" id="A0A0K2S185"/>